<comment type="subcellular location">
    <subcellularLocation>
        <location evidence="1">Cell inner membrane</location>
        <topology evidence="1">Multi-pass membrane protein</topology>
    </subcellularLocation>
    <subcellularLocation>
        <location evidence="9">Cell membrane</location>
        <topology evidence="9">Multi-pass membrane protein</topology>
    </subcellularLocation>
</comment>
<dbReference type="Pfam" id="PF06750">
    <property type="entry name" value="A24_N_bact"/>
    <property type="match status" value="1"/>
</dbReference>
<feature type="domain" description="Prepilin type IV endopeptidase peptidase" evidence="11">
    <location>
        <begin position="133"/>
        <end position="238"/>
    </location>
</feature>
<evidence type="ECO:0000256" key="2">
    <source>
        <dbReference type="ARBA" id="ARBA00005801"/>
    </source>
</evidence>
<feature type="transmembrane region" description="Helical" evidence="10">
    <location>
        <begin position="128"/>
        <end position="146"/>
    </location>
</feature>
<evidence type="ECO:0000256" key="8">
    <source>
        <dbReference type="RuleBase" id="RU003793"/>
    </source>
</evidence>
<dbReference type="Proteomes" id="UP000196880">
    <property type="component" value="Unassembled WGS sequence"/>
</dbReference>
<dbReference type="GO" id="GO:0032259">
    <property type="term" value="P:methylation"/>
    <property type="evidence" value="ECO:0007669"/>
    <property type="project" value="UniProtKB-KW"/>
</dbReference>
<evidence type="ECO:0000256" key="9">
    <source>
        <dbReference type="RuleBase" id="RU003794"/>
    </source>
</evidence>
<dbReference type="GO" id="GO:0008168">
    <property type="term" value="F:methyltransferase activity"/>
    <property type="evidence" value="ECO:0007669"/>
    <property type="project" value="UniProtKB-KW"/>
</dbReference>
<comment type="caution">
    <text evidence="13">The sequence shown here is derived from an EMBL/GenBank/DDBJ whole genome shotgun (WGS) entry which is preliminary data.</text>
</comment>
<name>A0A210RY97_9BURK</name>
<dbReference type="Gene3D" id="1.20.120.1220">
    <property type="match status" value="1"/>
</dbReference>
<evidence type="ECO:0000256" key="10">
    <source>
        <dbReference type="SAM" id="Phobius"/>
    </source>
</evidence>
<proteinExistence type="inferred from homology"/>
<comment type="function">
    <text evidence="9">Plays an essential role in type IV pili and type II pseudopili formation by proteolytically removing the leader sequence from substrate proteins and subsequently monomethylating the alpha-amino group of the newly exposed N-terminal phenylalanine.</text>
</comment>
<evidence type="ECO:0000256" key="5">
    <source>
        <dbReference type="ARBA" id="ARBA00022692"/>
    </source>
</evidence>
<dbReference type="PANTHER" id="PTHR30487:SF0">
    <property type="entry name" value="PREPILIN LEADER PEPTIDASE_N-METHYLTRANSFERASE-RELATED"/>
    <property type="match status" value="1"/>
</dbReference>
<dbReference type="EC" id="2.1.1.-" evidence="9"/>
<protein>
    <recommendedName>
        <fullName evidence="9">Prepilin leader peptidase/N-methyltransferase</fullName>
        <ecNumber evidence="9">2.1.1.-</ecNumber>
        <ecNumber evidence="9">3.4.23.43</ecNumber>
    </recommendedName>
</protein>
<dbReference type="PRINTS" id="PR00864">
    <property type="entry name" value="PREPILNPTASE"/>
</dbReference>
<gene>
    <name evidence="13" type="ORF">B6A14_09065</name>
</gene>
<keyword evidence="6 10" id="KW-1133">Transmembrane helix</keyword>
<keyword evidence="5 9" id="KW-0812">Transmembrane</keyword>
<dbReference type="GO" id="GO:0004190">
    <property type="term" value="F:aspartic-type endopeptidase activity"/>
    <property type="evidence" value="ECO:0007669"/>
    <property type="project" value="UniProtKB-EC"/>
</dbReference>
<evidence type="ECO:0000256" key="1">
    <source>
        <dbReference type="ARBA" id="ARBA00004429"/>
    </source>
</evidence>
<dbReference type="InterPro" id="IPR000045">
    <property type="entry name" value="Prepilin_IV_endopep_pep"/>
</dbReference>
<keyword evidence="14" id="KW-1185">Reference proteome</keyword>
<sequence length="283" mass="31706">MAEHFNLFFKTSAVGAFYFLLLGLIVGSFLNVVIWRMPKALFGVSESTAQGESEASPWRCLFHPPSTTPCCGQTISWRDNIPLFSWLRLKGKCRACGHNISPRYLMVELFTGLAFAWSYVQFGFSFQTVLYSVLFALLIILFYIDLETYYLPDCFTYSVLWLGLLGSAFDLLPLAPVDAILGAAVGYLLPWLINFLYWLWRGRDGFGGGDFKLLGALGAWLGAITIMPILGLATVLALMGVGLQMLLNRERWNPERMLPFGPFLILAGVIFLLAPNLIQYIII</sequence>
<evidence type="ECO:0000259" key="11">
    <source>
        <dbReference type="Pfam" id="PF01478"/>
    </source>
</evidence>
<keyword evidence="7 10" id="KW-0472">Membrane</keyword>
<dbReference type="InterPro" id="IPR014032">
    <property type="entry name" value="Peptidase_A24A_bac"/>
</dbReference>
<comment type="similarity">
    <text evidence="2 8">Belongs to the peptidase A24 family.</text>
</comment>
<dbReference type="Pfam" id="PF01478">
    <property type="entry name" value="Peptidase_A24"/>
    <property type="match status" value="1"/>
</dbReference>
<feature type="domain" description="Prepilin peptidase A24 N-terminal" evidence="12">
    <location>
        <begin position="21"/>
        <end position="122"/>
    </location>
</feature>
<dbReference type="EC" id="3.4.23.43" evidence="9"/>
<evidence type="ECO:0000256" key="6">
    <source>
        <dbReference type="ARBA" id="ARBA00022989"/>
    </source>
</evidence>
<evidence type="ECO:0000313" key="14">
    <source>
        <dbReference type="Proteomes" id="UP000196880"/>
    </source>
</evidence>
<accession>A0A210RY97</accession>
<evidence type="ECO:0000259" key="12">
    <source>
        <dbReference type="Pfam" id="PF06750"/>
    </source>
</evidence>
<keyword evidence="9" id="KW-0378">Hydrolase</keyword>
<feature type="transmembrane region" description="Helical" evidence="10">
    <location>
        <begin position="155"/>
        <end position="174"/>
    </location>
</feature>
<dbReference type="PANTHER" id="PTHR30487">
    <property type="entry name" value="TYPE 4 PREPILIN-LIKE PROTEINS LEADER PEPTIDE-PROCESSING ENZYME"/>
    <property type="match status" value="1"/>
</dbReference>
<dbReference type="InterPro" id="IPR010627">
    <property type="entry name" value="Prepilin_pept_A24_N"/>
</dbReference>
<keyword evidence="9" id="KW-0511">Multifunctional enzyme</keyword>
<dbReference type="OrthoDB" id="9789291at2"/>
<dbReference type="GO" id="GO:0006465">
    <property type="term" value="P:signal peptide processing"/>
    <property type="evidence" value="ECO:0007669"/>
    <property type="project" value="TreeGrafter"/>
</dbReference>
<reference evidence="13 14" key="1">
    <citation type="submission" date="2017-03" db="EMBL/GenBank/DDBJ databases">
        <title>New species Polynucleobacter sp. MWH-EgelM1-30-B4.</title>
        <authorList>
            <person name="Hahn M.W."/>
        </authorList>
    </citation>
    <scope>NUCLEOTIDE SEQUENCE [LARGE SCALE GENOMIC DNA]</scope>
    <source>
        <strain evidence="13 14">MWH-EgelM1-30-B4</strain>
    </source>
</reference>
<keyword evidence="9" id="KW-0489">Methyltransferase</keyword>
<evidence type="ECO:0000313" key="13">
    <source>
        <dbReference type="EMBL" id="OWF65897.1"/>
    </source>
</evidence>
<keyword evidence="4" id="KW-0997">Cell inner membrane</keyword>
<feature type="transmembrane region" description="Helical" evidence="10">
    <location>
        <begin position="260"/>
        <end position="282"/>
    </location>
</feature>
<dbReference type="InterPro" id="IPR050882">
    <property type="entry name" value="Prepilin_peptidase/N-MTase"/>
</dbReference>
<feature type="transmembrane region" description="Helical" evidence="10">
    <location>
        <begin position="15"/>
        <end position="35"/>
    </location>
</feature>
<evidence type="ECO:0000256" key="7">
    <source>
        <dbReference type="ARBA" id="ARBA00023136"/>
    </source>
</evidence>
<evidence type="ECO:0000256" key="4">
    <source>
        <dbReference type="ARBA" id="ARBA00022519"/>
    </source>
</evidence>
<feature type="transmembrane region" description="Helical" evidence="10">
    <location>
        <begin position="212"/>
        <end position="240"/>
    </location>
</feature>
<dbReference type="GO" id="GO:0005886">
    <property type="term" value="C:plasma membrane"/>
    <property type="evidence" value="ECO:0007669"/>
    <property type="project" value="UniProtKB-SubCell"/>
</dbReference>
<dbReference type="RefSeq" id="WP_087910131.1">
    <property type="nucleotide sequence ID" value="NZ_NAIA01000003.1"/>
</dbReference>
<comment type="catalytic activity">
    <reaction evidence="9">
        <text>Typically cleaves a -Gly-|-Phe- bond to release an N-terminal, basic peptide of 5-8 residues from type IV prepilin, and then N-methylates the new N-terminal amino group, the methyl donor being S-adenosyl-L-methionine.</text>
        <dbReference type="EC" id="3.4.23.43"/>
    </reaction>
</comment>
<dbReference type="EMBL" id="NAIA01000003">
    <property type="protein sequence ID" value="OWF65897.1"/>
    <property type="molecule type" value="Genomic_DNA"/>
</dbReference>
<evidence type="ECO:0000256" key="3">
    <source>
        <dbReference type="ARBA" id="ARBA00022475"/>
    </source>
</evidence>
<keyword evidence="3" id="KW-1003">Cell membrane</keyword>
<dbReference type="AlphaFoldDB" id="A0A210RY97"/>
<keyword evidence="9" id="KW-0808">Transferase</keyword>
<keyword evidence="9" id="KW-0645">Protease</keyword>
<organism evidence="13 14">
    <name type="scientific">Polynucleobacter hirudinilacicola</name>
    <dbReference type="NCBI Taxonomy" id="1743166"/>
    <lineage>
        <taxon>Bacteria</taxon>
        <taxon>Pseudomonadati</taxon>
        <taxon>Pseudomonadota</taxon>
        <taxon>Betaproteobacteria</taxon>
        <taxon>Burkholderiales</taxon>
        <taxon>Burkholderiaceae</taxon>
        <taxon>Polynucleobacter</taxon>
    </lineage>
</organism>
<feature type="transmembrane region" description="Helical" evidence="10">
    <location>
        <begin position="180"/>
        <end position="200"/>
    </location>
</feature>